<dbReference type="Proteomes" id="UP001303222">
    <property type="component" value="Unassembled WGS sequence"/>
</dbReference>
<feature type="compositionally biased region" description="Basic residues" evidence="1">
    <location>
        <begin position="70"/>
        <end position="88"/>
    </location>
</feature>
<evidence type="ECO:0000256" key="1">
    <source>
        <dbReference type="SAM" id="MobiDB-lite"/>
    </source>
</evidence>
<gene>
    <name evidence="2" type="ORF">QBC32DRAFT_368210</name>
</gene>
<accession>A0AAN6SIG6</accession>
<sequence length="145" mass="17176">MGLKKWNPAWREANIWEKPEPARRYSIWATMTRNTRGTDDADPDPDPEAQVQPEPKEEEEGDDDEEGEKKTKKKKKMMMKKLKEKKAKKPSIWRCLATALACDMFKPALPWIAHIHCHFLAFQRLLHHPRGNIRQDVLIRYMGWR</sequence>
<evidence type="ECO:0000313" key="2">
    <source>
        <dbReference type="EMBL" id="KAK3954875.1"/>
    </source>
</evidence>
<feature type="compositionally biased region" description="Acidic residues" evidence="1">
    <location>
        <begin position="56"/>
        <end position="66"/>
    </location>
</feature>
<dbReference type="EMBL" id="MU859083">
    <property type="protein sequence ID" value="KAK3954875.1"/>
    <property type="molecule type" value="Genomic_DNA"/>
</dbReference>
<proteinExistence type="predicted"/>
<evidence type="ECO:0000313" key="3">
    <source>
        <dbReference type="Proteomes" id="UP001303222"/>
    </source>
</evidence>
<feature type="region of interest" description="Disordered" evidence="1">
    <location>
        <begin position="31"/>
        <end position="88"/>
    </location>
</feature>
<reference evidence="2" key="2">
    <citation type="submission" date="2023-06" db="EMBL/GenBank/DDBJ databases">
        <authorList>
            <consortium name="Lawrence Berkeley National Laboratory"/>
            <person name="Mondo S.J."/>
            <person name="Hensen N."/>
            <person name="Bonometti L."/>
            <person name="Westerberg I."/>
            <person name="Brannstrom I.O."/>
            <person name="Guillou S."/>
            <person name="Cros-Aarteil S."/>
            <person name="Calhoun S."/>
            <person name="Haridas S."/>
            <person name="Kuo A."/>
            <person name="Pangilinan J."/>
            <person name="Riley R."/>
            <person name="Labutti K."/>
            <person name="Andreopoulos B."/>
            <person name="Lipzen A."/>
            <person name="Chen C."/>
            <person name="Yanf M."/>
            <person name="Daum C."/>
            <person name="Ng V."/>
            <person name="Clum A."/>
            <person name="Steindorff A."/>
            <person name="Ohm R."/>
            <person name="Martin F."/>
            <person name="Silar P."/>
            <person name="Natvig D."/>
            <person name="Lalanne C."/>
            <person name="Gautier V."/>
            <person name="Ament-Velasquez S.L."/>
            <person name="Kruys A."/>
            <person name="Hutchinson M.I."/>
            <person name="Powell A.J."/>
            <person name="Barry K."/>
            <person name="Miller A.N."/>
            <person name="Grigoriev I.V."/>
            <person name="Debuchy R."/>
            <person name="Gladieux P."/>
            <person name="Thoren M.H."/>
            <person name="Johannesson H."/>
        </authorList>
    </citation>
    <scope>NUCLEOTIDE SEQUENCE</scope>
    <source>
        <strain evidence="2">CBS 626.80</strain>
    </source>
</reference>
<name>A0AAN6SIG6_9PEZI</name>
<comment type="caution">
    <text evidence="2">The sequence shown here is derived from an EMBL/GenBank/DDBJ whole genome shotgun (WGS) entry which is preliminary data.</text>
</comment>
<dbReference type="AlphaFoldDB" id="A0AAN6SIG6"/>
<organism evidence="2 3">
    <name type="scientific">Pseudoneurospora amorphoporcata</name>
    <dbReference type="NCBI Taxonomy" id="241081"/>
    <lineage>
        <taxon>Eukaryota</taxon>
        <taxon>Fungi</taxon>
        <taxon>Dikarya</taxon>
        <taxon>Ascomycota</taxon>
        <taxon>Pezizomycotina</taxon>
        <taxon>Sordariomycetes</taxon>
        <taxon>Sordariomycetidae</taxon>
        <taxon>Sordariales</taxon>
        <taxon>Sordariaceae</taxon>
        <taxon>Pseudoneurospora</taxon>
    </lineage>
</organism>
<protein>
    <submittedName>
        <fullName evidence="2">Uncharacterized protein</fullName>
    </submittedName>
</protein>
<keyword evidence="3" id="KW-1185">Reference proteome</keyword>
<reference evidence="2" key="1">
    <citation type="journal article" date="2023" name="Mol. Phylogenet. Evol.">
        <title>Genome-scale phylogeny and comparative genomics of the fungal order Sordariales.</title>
        <authorList>
            <person name="Hensen N."/>
            <person name="Bonometti L."/>
            <person name="Westerberg I."/>
            <person name="Brannstrom I.O."/>
            <person name="Guillou S."/>
            <person name="Cros-Aarteil S."/>
            <person name="Calhoun S."/>
            <person name="Haridas S."/>
            <person name="Kuo A."/>
            <person name="Mondo S."/>
            <person name="Pangilinan J."/>
            <person name="Riley R."/>
            <person name="LaButti K."/>
            <person name="Andreopoulos B."/>
            <person name="Lipzen A."/>
            <person name="Chen C."/>
            <person name="Yan M."/>
            <person name="Daum C."/>
            <person name="Ng V."/>
            <person name="Clum A."/>
            <person name="Steindorff A."/>
            <person name="Ohm R.A."/>
            <person name="Martin F."/>
            <person name="Silar P."/>
            <person name="Natvig D.O."/>
            <person name="Lalanne C."/>
            <person name="Gautier V."/>
            <person name="Ament-Velasquez S.L."/>
            <person name="Kruys A."/>
            <person name="Hutchinson M.I."/>
            <person name="Powell A.J."/>
            <person name="Barry K."/>
            <person name="Miller A.N."/>
            <person name="Grigoriev I.V."/>
            <person name="Debuchy R."/>
            <person name="Gladieux P."/>
            <person name="Hiltunen Thoren M."/>
            <person name="Johannesson H."/>
        </authorList>
    </citation>
    <scope>NUCLEOTIDE SEQUENCE</scope>
    <source>
        <strain evidence="2">CBS 626.80</strain>
    </source>
</reference>